<organism evidence="4 5">
    <name type="scientific">Chungangia koreensis</name>
    <dbReference type="NCBI Taxonomy" id="752657"/>
    <lineage>
        <taxon>Bacteria</taxon>
        <taxon>Bacillati</taxon>
        <taxon>Bacillota</taxon>
        <taxon>Bacilli</taxon>
        <taxon>Lactobacillales</taxon>
        <taxon>Chungangia</taxon>
    </lineage>
</organism>
<evidence type="ECO:0000256" key="1">
    <source>
        <dbReference type="ARBA" id="ARBA00009108"/>
    </source>
</evidence>
<keyword evidence="3" id="KW-0812">Transmembrane</keyword>
<dbReference type="Pfam" id="PF05949">
    <property type="entry name" value="DUF881"/>
    <property type="match status" value="1"/>
</dbReference>
<reference evidence="5" key="1">
    <citation type="journal article" date="2019" name="Int. J. Syst. Evol. Microbiol.">
        <title>The Global Catalogue of Microorganisms (GCM) 10K type strain sequencing project: providing services to taxonomists for standard genome sequencing and annotation.</title>
        <authorList>
            <consortium name="The Broad Institute Genomics Platform"/>
            <consortium name="The Broad Institute Genome Sequencing Center for Infectious Disease"/>
            <person name="Wu L."/>
            <person name="Ma J."/>
        </authorList>
    </citation>
    <scope>NUCLEOTIDE SEQUENCE [LARGE SCALE GENOMIC DNA]</scope>
    <source>
        <strain evidence="5">CCUG 59778</strain>
    </source>
</reference>
<accession>A0ABV8X053</accession>
<feature type="transmembrane region" description="Helical" evidence="3">
    <location>
        <begin position="12"/>
        <end position="34"/>
    </location>
</feature>
<proteinExistence type="inferred from homology"/>
<dbReference type="PANTHER" id="PTHR37313:SF2">
    <property type="entry name" value="UPF0749 PROTEIN YLXX"/>
    <property type="match status" value="1"/>
</dbReference>
<feature type="coiled-coil region" evidence="2">
    <location>
        <begin position="58"/>
        <end position="88"/>
    </location>
</feature>
<comment type="caution">
    <text evidence="4">The sequence shown here is derived from an EMBL/GenBank/DDBJ whole genome shotgun (WGS) entry which is preliminary data.</text>
</comment>
<dbReference type="EMBL" id="JBHSEC010000002">
    <property type="protein sequence ID" value="MFC4409298.1"/>
    <property type="molecule type" value="Genomic_DNA"/>
</dbReference>
<dbReference type="PANTHER" id="PTHR37313">
    <property type="entry name" value="UPF0749 PROTEIN RV1825"/>
    <property type="match status" value="1"/>
</dbReference>
<keyword evidence="5" id="KW-1185">Reference proteome</keyword>
<gene>
    <name evidence="4" type="ORF">ACFOZY_02485</name>
</gene>
<protein>
    <submittedName>
        <fullName evidence="4">DUF881 domain-containing protein</fullName>
    </submittedName>
</protein>
<evidence type="ECO:0000256" key="2">
    <source>
        <dbReference type="SAM" id="Coils"/>
    </source>
</evidence>
<dbReference type="InterPro" id="IPR010273">
    <property type="entry name" value="DUF881"/>
</dbReference>
<sequence>MRNNKKMKNNGKVGGGIILAAVFLILGFILSYSYSLSKNDPRESLAGNSVAEHEGKYRDELIKQMERNKELTEELTAKREQIREYEKSFSEGEESYSKLAEEAKDLRLLLGSVPAKGEGLKVKLEDAEYDPATMNPNEYIVHESHIFKVIHELRISGAQAIAVNGQRIDESTYIKCTGPVITIGTNQYPAPFTIEAIGDTDVLLPAIQLKGGVFDQLIHDNIVVTLEESNSIRMSPMHTEGS</sequence>
<keyword evidence="3" id="KW-0472">Membrane</keyword>
<dbReference type="Gene3D" id="3.30.70.1880">
    <property type="entry name" value="Protein of unknown function DUF881"/>
    <property type="match status" value="1"/>
</dbReference>
<evidence type="ECO:0000313" key="5">
    <source>
        <dbReference type="Proteomes" id="UP001595817"/>
    </source>
</evidence>
<keyword evidence="2" id="KW-0175">Coiled coil</keyword>
<name>A0ABV8X053_9LACT</name>
<comment type="similarity">
    <text evidence="1">Belongs to the UPF0749 family.</text>
</comment>
<keyword evidence="3" id="KW-1133">Transmembrane helix</keyword>
<dbReference type="Proteomes" id="UP001595817">
    <property type="component" value="Unassembled WGS sequence"/>
</dbReference>
<evidence type="ECO:0000313" key="4">
    <source>
        <dbReference type="EMBL" id="MFC4409298.1"/>
    </source>
</evidence>
<dbReference type="RefSeq" id="WP_378151890.1">
    <property type="nucleotide sequence ID" value="NZ_JBHSEC010000002.1"/>
</dbReference>
<evidence type="ECO:0000256" key="3">
    <source>
        <dbReference type="SAM" id="Phobius"/>
    </source>
</evidence>